<comment type="similarity">
    <text evidence="2 10">Belongs to the DNA/RNA non-specific endonuclease family.</text>
</comment>
<dbReference type="Gene3D" id="3.40.570.10">
    <property type="entry name" value="Extracellular Endonuclease, subunit A"/>
    <property type="match status" value="1"/>
</dbReference>
<proteinExistence type="inferred from homology"/>
<keyword evidence="7" id="KW-0460">Magnesium</keyword>
<dbReference type="PROSITE" id="PS01070">
    <property type="entry name" value="NUCLEASE_NON_SPEC"/>
    <property type="match status" value="1"/>
</dbReference>
<evidence type="ECO:0000256" key="9">
    <source>
        <dbReference type="PIRSR" id="PIRSR640255-2"/>
    </source>
</evidence>
<dbReference type="InterPro" id="IPR020821">
    <property type="entry name" value="ENPP1-3/EXOG-like_nuc-like"/>
</dbReference>
<comment type="cofactor">
    <cofactor evidence="1 10">
        <name>Mg(2+)</name>
        <dbReference type="ChEBI" id="CHEBI:18420"/>
    </cofactor>
</comment>
<feature type="binding site" evidence="9">
    <location>
        <position position="196"/>
    </location>
    <ligand>
        <name>Mg(2+)</name>
        <dbReference type="ChEBI" id="CHEBI:18420"/>
        <note>catalytic</note>
    </ligand>
</feature>
<feature type="transmembrane region" description="Helical" evidence="11">
    <location>
        <begin position="52"/>
        <end position="74"/>
    </location>
</feature>
<organism evidence="14 15">
    <name type="scientific">Caballeronia sordidicola</name>
    <name type="common">Burkholderia sordidicola</name>
    <dbReference type="NCBI Taxonomy" id="196367"/>
    <lineage>
        <taxon>Bacteria</taxon>
        <taxon>Pseudomonadati</taxon>
        <taxon>Pseudomonadota</taxon>
        <taxon>Betaproteobacteria</taxon>
        <taxon>Burkholderiales</taxon>
        <taxon>Burkholderiaceae</taxon>
        <taxon>Caballeronia</taxon>
    </lineage>
</organism>
<evidence type="ECO:0000256" key="6">
    <source>
        <dbReference type="ARBA" id="ARBA00022801"/>
    </source>
</evidence>
<sequence>MLALIGAECFCAYVQPPLGRVRLYCRLDQTTTLAFRMQIRFPQFKARFTARFITRFPLFLAALGCTFSLTAFAADCPQFSPGGQTPIVVNAKMRASTQQLCYSDFAVLHSGITHGPLWSAEHLTPEHIDDARDNTRTNRFFVDKKLPPGESATLSDYKQSGFDRGHMSPAGDRWDKKGMAESFSLANVVPQNPSNNRRIWARIEQAVRRLVEQSGDVYVVTGPLFSGRQLQTIGESRVLVPTQLYKVVYLPQRKLAFAVVVDNTPTNQYTVKTVHELEAMSGLQFPGIPDSLKDQRIGGLKGV</sequence>
<evidence type="ECO:0000259" key="13">
    <source>
        <dbReference type="SMART" id="SM00892"/>
    </source>
</evidence>
<feature type="domain" description="DNA/RNA non-specific endonuclease/pyrophosphatase/phosphodiesterase" evidence="13">
    <location>
        <begin position="101"/>
        <end position="291"/>
    </location>
</feature>
<dbReference type="CDD" id="cd00091">
    <property type="entry name" value="NUC"/>
    <property type="match status" value="1"/>
</dbReference>
<dbReference type="InterPro" id="IPR044925">
    <property type="entry name" value="His-Me_finger_sf"/>
</dbReference>
<dbReference type="EMBL" id="FCOC02000004">
    <property type="protein sequence ID" value="SAL25338.1"/>
    <property type="molecule type" value="Genomic_DNA"/>
</dbReference>
<dbReference type="PANTHER" id="PTHR13966:SF5">
    <property type="entry name" value="ENDONUCLEASE G, MITOCHONDRIAL"/>
    <property type="match status" value="1"/>
</dbReference>
<keyword evidence="11" id="KW-0812">Transmembrane</keyword>
<dbReference type="InterPro" id="IPR044929">
    <property type="entry name" value="DNA/RNA_non-sp_Endonuclease_sf"/>
</dbReference>
<evidence type="ECO:0000256" key="7">
    <source>
        <dbReference type="ARBA" id="ARBA00022842"/>
    </source>
</evidence>
<evidence type="ECO:0000256" key="4">
    <source>
        <dbReference type="ARBA" id="ARBA00022723"/>
    </source>
</evidence>
<reference evidence="14 15" key="1">
    <citation type="submission" date="2016-01" db="EMBL/GenBank/DDBJ databases">
        <authorList>
            <person name="Oliw E.H."/>
        </authorList>
    </citation>
    <scope>NUCLEOTIDE SEQUENCE [LARGE SCALE GENOMIC DNA]</scope>
    <source>
        <strain evidence="14">LMG 22029</strain>
    </source>
</reference>
<evidence type="ECO:0000256" key="5">
    <source>
        <dbReference type="ARBA" id="ARBA00022759"/>
    </source>
</evidence>
<dbReference type="Pfam" id="PF01223">
    <property type="entry name" value="Endonuclease_NS"/>
    <property type="match status" value="1"/>
</dbReference>
<dbReference type="SMART" id="SM00892">
    <property type="entry name" value="Endonuclease_NS"/>
    <property type="match status" value="1"/>
</dbReference>
<dbReference type="InterPro" id="IPR001604">
    <property type="entry name" value="Endo_G_ENPP1-like_dom"/>
</dbReference>
<keyword evidence="11" id="KW-0472">Membrane</keyword>
<keyword evidence="4 9" id="KW-0479">Metal-binding</keyword>
<keyword evidence="5 10" id="KW-0255">Endonuclease</keyword>
<dbReference type="AlphaFoldDB" id="A0A158FZL3"/>
<dbReference type="InterPro" id="IPR040255">
    <property type="entry name" value="Non-specific_endonuclease"/>
</dbReference>
<evidence type="ECO:0000256" key="10">
    <source>
        <dbReference type="RuleBase" id="RU366055"/>
    </source>
</evidence>
<dbReference type="PANTHER" id="PTHR13966">
    <property type="entry name" value="ENDONUCLEASE RELATED"/>
    <property type="match status" value="1"/>
</dbReference>
<dbReference type="EC" id="3.1.30.-" evidence="10"/>
<evidence type="ECO:0000259" key="12">
    <source>
        <dbReference type="SMART" id="SM00477"/>
    </source>
</evidence>
<evidence type="ECO:0000256" key="1">
    <source>
        <dbReference type="ARBA" id="ARBA00001946"/>
    </source>
</evidence>
<dbReference type="GO" id="GO:0004521">
    <property type="term" value="F:RNA endonuclease activity"/>
    <property type="evidence" value="ECO:0007669"/>
    <property type="project" value="TreeGrafter"/>
</dbReference>
<dbReference type="SMART" id="SM00477">
    <property type="entry name" value="NUC"/>
    <property type="match status" value="1"/>
</dbReference>
<accession>A0A158FZL3</accession>
<dbReference type="GO" id="GO:0003676">
    <property type="term" value="F:nucleic acid binding"/>
    <property type="evidence" value="ECO:0007669"/>
    <property type="project" value="InterPro"/>
</dbReference>
<keyword evidence="6 10" id="KW-0378">Hydrolase</keyword>
<dbReference type="SUPFAM" id="SSF54060">
    <property type="entry name" value="His-Me finger endonucleases"/>
    <property type="match status" value="1"/>
</dbReference>
<keyword evidence="11" id="KW-1133">Transmembrane helix</keyword>
<dbReference type="Proteomes" id="UP000054893">
    <property type="component" value="Unassembled WGS sequence"/>
</dbReference>
<evidence type="ECO:0000256" key="8">
    <source>
        <dbReference type="PIRSR" id="PIRSR640255-1"/>
    </source>
</evidence>
<dbReference type="GO" id="GO:0000014">
    <property type="term" value="F:single-stranded DNA endodeoxyribonuclease activity"/>
    <property type="evidence" value="ECO:0007669"/>
    <property type="project" value="TreeGrafter"/>
</dbReference>
<name>A0A158FZL3_CABSO</name>
<feature type="active site" description="Proton acceptor" evidence="8">
    <location>
        <position position="166"/>
    </location>
</feature>
<evidence type="ECO:0000313" key="14">
    <source>
        <dbReference type="EMBL" id="SAL25338.1"/>
    </source>
</evidence>
<dbReference type="GO" id="GO:0046872">
    <property type="term" value="F:metal ion binding"/>
    <property type="evidence" value="ECO:0007669"/>
    <property type="project" value="UniProtKB-KW"/>
</dbReference>
<evidence type="ECO:0000313" key="15">
    <source>
        <dbReference type="Proteomes" id="UP000054893"/>
    </source>
</evidence>
<feature type="domain" description="ENPP1-3/EXOG-like endonuclease/phosphodiesterase" evidence="12">
    <location>
        <begin position="102"/>
        <end position="291"/>
    </location>
</feature>
<keyword evidence="3 10" id="KW-0540">Nuclease</keyword>
<protein>
    <recommendedName>
        <fullName evidence="10">Endonuclease</fullName>
        <ecNumber evidence="10">3.1.30.-</ecNumber>
    </recommendedName>
</protein>
<evidence type="ECO:0000256" key="3">
    <source>
        <dbReference type="ARBA" id="ARBA00022722"/>
    </source>
</evidence>
<evidence type="ECO:0000256" key="2">
    <source>
        <dbReference type="ARBA" id="ARBA00010052"/>
    </source>
</evidence>
<gene>
    <name evidence="14" type="ORF">AWB64_02039</name>
</gene>
<evidence type="ECO:0000256" key="11">
    <source>
        <dbReference type="SAM" id="Phobius"/>
    </source>
</evidence>
<dbReference type="InterPro" id="IPR018524">
    <property type="entry name" value="DNA/RNA_endonuclease_AS"/>
</dbReference>